<accession>A0A0E9XGH8</accession>
<reference evidence="1" key="1">
    <citation type="submission" date="2014-11" db="EMBL/GenBank/DDBJ databases">
        <authorList>
            <person name="Amaro Gonzalez C."/>
        </authorList>
    </citation>
    <scope>NUCLEOTIDE SEQUENCE</scope>
</reference>
<organism evidence="1">
    <name type="scientific">Anguilla anguilla</name>
    <name type="common">European freshwater eel</name>
    <name type="synonym">Muraena anguilla</name>
    <dbReference type="NCBI Taxonomy" id="7936"/>
    <lineage>
        <taxon>Eukaryota</taxon>
        <taxon>Metazoa</taxon>
        <taxon>Chordata</taxon>
        <taxon>Craniata</taxon>
        <taxon>Vertebrata</taxon>
        <taxon>Euteleostomi</taxon>
        <taxon>Actinopterygii</taxon>
        <taxon>Neopterygii</taxon>
        <taxon>Teleostei</taxon>
        <taxon>Anguilliformes</taxon>
        <taxon>Anguillidae</taxon>
        <taxon>Anguilla</taxon>
    </lineage>
</organism>
<evidence type="ECO:0000313" key="1">
    <source>
        <dbReference type="EMBL" id="JAI01823.1"/>
    </source>
</evidence>
<name>A0A0E9XGH8_ANGAN</name>
<protein>
    <submittedName>
        <fullName evidence="1">Uncharacterized protein</fullName>
    </submittedName>
</protein>
<dbReference type="AlphaFoldDB" id="A0A0E9XGH8"/>
<sequence>MFTVCMSLTDFKNLKFKIILPRMNHRITCIMNICTLTFHYEKCFHSNAQTWYSVTDALDIFACGCMSNHNFHLQVFKEIGYFCCLLLATTSH</sequence>
<reference evidence="1" key="2">
    <citation type="journal article" date="2015" name="Fish Shellfish Immunol.">
        <title>Early steps in the European eel (Anguilla anguilla)-Vibrio vulnificus interaction in the gills: Role of the RtxA13 toxin.</title>
        <authorList>
            <person name="Callol A."/>
            <person name="Pajuelo D."/>
            <person name="Ebbesson L."/>
            <person name="Teles M."/>
            <person name="MacKenzie S."/>
            <person name="Amaro C."/>
        </authorList>
    </citation>
    <scope>NUCLEOTIDE SEQUENCE</scope>
</reference>
<proteinExistence type="predicted"/>
<dbReference type="EMBL" id="GBXM01006755">
    <property type="protein sequence ID" value="JAI01823.1"/>
    <property type="molecule type" value="Transcribed_RNA"/>
</dbReference>